<organism evidence="3 4">
    <name type="scientific">Aphis glycines</name>
    <name type="common">Soybean aphid</name>
    <dbReference type="NCBI Taxonomy" id="307491"/>
    <lineage>
        <taxon>Eukaryota</taxon>
        <taxon>Metazoa</taxon>
        <taxon>Ecdysozoa</taxon>
        <taxon>Arthropoda</taxon>
        <taxon>Hexapoda</taxon>
        <taxon>Insecta</taxon>
        <taxon>Pterygota</taxon>
        <taxon>Neoptera</taxon>
        <taxon>Paraneoptera</taxon>
        <taxon>Hemiptera</taxon>
        <taxon>Sternorrhyncha</taxon>
        <taxon>Aphidomorpha</taxon>
        <taxon>Aphidoidea</taxon>
        <taxon>Aphididae</taxon>
        <taxon>Aphidini</taxon>
        <taxon>Aphis</taxon>
        <taxon>Aphis</taxon>
    </lineage>
</organism>
<dbReference type="InterPro" id="IPR018289">
    <property type="entry name" value="MULE_transposase_dom"/>
</dbReference>
<comment type="caution">
    <text evidence="3">The sequence shown here is derived from an EMBL/GenBank/DDBJ whole genome shotgun (WGS) entry which is preliminary data.</text>
</comment>
<dbReference type="PANTHER" id="PTHR35385:SF2">
    <property type="entry name" value="PROTEIN B, PUTATIVE-RELATED"/>
    <property type="match status" value="1"/>
</dbReference>
<dbReference type="Proteomes" id="UP000475862">
    <property type="component" value="Unassembled WGS sequence"/>
</dbReference>
<dbReference type="EMBL" id="VYZN01000041">
    <property type="protein sequence ID" value="KAE9531317.1"/>
    <property type="molecule type" value="Genomic_DNA"/>
</dbReference>
<feature type="compositionally biased region" description="Basic and acidic residues" evidence="1">
    <location>
        <begin position="461"/>
        <end position="470"/>
    </location>
</feature>
<dbReference type="PANTHER" id="PTHR35385">
    <property type="entry name" value="PROTEIN B, PUTATIVE-RELATED-RELATED"/>
    <property type="match status" value="1"/>
</dbReference>
<evidence type="ECO:0000313" key="3">
    <source>
        <dbReference type="EMBL" id="KAE9531317.1"/>
    </source>
</evidence>
<evidence type="ECO:0000259" key="2">
    <source>
        <dbReference type="Pfam" id="PF10551"/>
    </source>
</evidence>
<reference evidence="3 4" key="1">
    <citation type="submission" date="2019-08" db="EMBL/GenBank/DDBJ databases">
        <title>The genome of the soybean aphid Biotype 1, its phylome, world population structure and adaptation to the North American continent.</title>
        <authorList>
            <person name="Giordano R."/>
            <person name="Donthu R.K."/>
            <person name="Hernandez A.G."/>
            <person name="Wright C.L."/>
            <person name="Zimin A.V."/>
        </authorList>
    </citation>
    <scope>NUCLEOTIDE SEQUENCE [LARGE SCALE GENOMIC DNA]</scope>
    <source>
        <tissue evidence="3">Whole aphids</tissue>
    </source>
</reference>
<proteinExistence type="predicted"/>
<feature type="region of interest" description="Disordered" evidence="1">
    <location>
        <begin position="426"/>
        <end position="470"/>
    </location>
</feature>
<accession>A0A6G0TFZ2</accession>
<dbReference type="AlphaFoldDB" id="A0A6G0TFZ2"/>
<feature type="domain" description="MULE transposase" evidence="2">
    <location>
        <begin position="28"/>
        <end position="111"/>
    </location>
</feature>
<sequence length="470" mass="53314">MKRANQEKSSGEIIFIDSSGSCDQSGSCVTFVFGSTKSDGIPLGCIIHQLQTQENYTLGFEQLKSVLGPTAFVRRGEPLVIMTDDSSAERNALKSVFPNSNLLLCIFHVLQTMWRWLWDSKHEIVNQDRKHLMKLFRSVAYADNEENLVEMVDILMKTDSTSAKYPRFKNHCASLLNRKKEWCIAYRSILRTRGHNTNNIVESSIRVFKDIVLERSKAFNAAALVDFFGNTLKDYHRRRLLKYVYVRVSKPELHFQKFCQLSKGFIVKKENEHLYYVSSSTDENMFYSVDIENETCDCPAGKEEILQTSMRFVLAKLAIGSVDETFFQNMNKLDSNYDKLSNKTEAQDNFDEGMVVSENSNTLRLKLGNASVDENNSIKILEITKNLKDNLNRIATLASESNTLYTHKIMSSLTTKLSAITSSSEALSNFGSGSKRVQAGRPTESAPPNKKRKRNLVSNIDDNKCSSKSH</sequence>
<name>A0A6G0TFZ2_APHGL</name>
<dbReference type="Pfam" id="PF10551">
    <property type="entry name" value="MULE"/>
    <property type="match status" value="1"/>
</dbReference>
<evidence type="ECO:0000313" key="4">
    <source>
        <dbReference type="Proteomes" id="UP000475862"/>
    </source>
</evidence>
<dbReference type="OrthoDB" id="6629514at2759"/>
<keyword evidence="4" id="KW-1185">Reference proteome</keyword>
<evidence type="ECO:0000256" key="1">
    <source>
        <dbReference type="SAM" id="MobiDB-lite"/>
    </source>
</evidence>
<gene>
    <name evidence="3" type="ORF">AGLY_010523</name>
</gene>
<protein>
    <recommendedName>
        <fullName evidence="2">MULE transposase domain-containing protein</fullName>
    </recommendedName>
</protein>